<accession>A0ABW5KXH0</accession>
<organism evidence="2 3">
    <name type="scientific">Bizionia sediminis</name>
    <dbReference type="NCBI Taxonomy" id="1737064"/>
    <lineage>
        <taxon>Bacteria</taxon>
        <taxon>Pseudomonadati</taxon>
        <taxon>Bacteroidota</taxon>
        <taxon>Flavobacteriia</taxon>
        <taxon>Flavobacteriales</taxon>
        <taxon>Flavobacteriaceae</taxon>
        <taxon>Bizionia</taxon>
    </lineage>
</organism>
<keyword evidence="1" id="KW-0732">Signal</keyword>
<name>A0ABW5KXH0_9FLAO</name>
<evidence type="ECO:0000313" key="3">
    <source>
        <dbReference type="Proteomes" id="UP001597472"/>
    </source>
</evidence>
<protein>
    <submittedName>
        <fullName evidence="2">Uncharacterized protein</fullName>
    </submittedName>
</protein>
<feature type="chain" id="PRO_5047502660" evidence="1">
    <location>
        <begin position="19"/>
        <end position="222"/>
    </location>
</feature>
<evidence type="ECO:0000313" key="2">
    <source>
        <dbReference type="EMBL" id="MFD2552695.1"/>
    </source>
</evidence>
<keyword evidence="3" id="KW-1185">Reference proteome</keyword>
<dbReference type="Proteomes" id="UP001597472">
    <property type="component" value="Unassembled WGS sequence"/>
</dbReference>
<sequence length="222" mass="23784">MKKILVILTLFVSLVGFSQTNGITYQAVILNPEAQQIPGTNNFNTPLSNKNVCLQFSILDENSAIEYQETISTRTDAFGMVNLIIGSGNQTGGYANAFQDILWSNNAKNLKVDLNTNGACSNFDEISNQPFTFVPFAMFALNSENTVLIEDNLLAILDLQAELDATQTGAGLETDGTYTANGSTNYINSSTSIVDATEDLDAQVKTNADGIATNATSITNNA</sequence>
<feature type="signal peptide" evidence="1">
    <location>
        <begin position="1"/>
        <end position="18"/>
    </location>
</feature>
<dbReference type="EMBL" id="JBHULS010000008">
    <property type="protein sequence ID" value="MFD2552695.1"/>
    <property type="molecule type" value="Genomic_DNA"/>
</dbReference>
<dbReference type="RefSeq" id="WP_376895143.1">
    <property type="nucleotide sequence ID" value="NZ_JBHULS010000008.1"/>
</dbReference>
<feature type="non-terminal residue" evidence="2">
    <location>
        <position position="222"/>
    </location>
</feature>
<reference evidence="3" key="1">
    <citation type="journal article" date="2019" name="Int. J. Syst. Evol. Microbiol.">
        <title>The Global Catalogue of Microorganisms (GCM) 10K type strain sequencing project: providing services to taxonomists for standard genome sequencing and annotation.</title>
        <authorList>
            <consortium name="The Broad Institute Genomics Platform"/>
            <consortium name="The Broad Institute Genome Sequencing Center for Infectious Disease"/>
            <person name="Wu L."/>
            <person name="Ma J."/>
        </authorList>
    </citation>
    <scope>NUCLEOTIDE SEQUENCE [LARGE SCALE GENOMIC DNA]</scope>
    <source>
        <strain evidence="3">KCTC 42587</strain>
    </source>
</reference>
<comment type="caution">
    <text evidence="2">The sequence shown here is derived from an EMBL/GenBank/DDBJ whole genome shotgun (WGS) entry which is preliminary data.</text>
</comment>
<gene>
    <name evidence="2" type="ORF">ACFSQP_12820</name>
</gene>
<proteinExistence type="predicted"/>
<evidence type="ECO:0000256" key="1">
    <source>
        <dbReference type="SAM" id="SignalP"/>
    </source>
</evidence>